<name>A0A096D6X9_FLAPL</name>
<dbReference type="InterPro" id="IPR036390">
    <property type="entry name" value="WH_DNA-bd_sf"/>
</dbReference>
<keyword evidence="3" id="KW-0804">Transcription</keyword>
<keyword evidence="6" id="KW-1185">Reference proteome</keyword>
<evidence type="ECO:0000313" key="5">
    <source>
        <dbReference type="EMBL" id="KGF53279.1"/>
    </source>
</evidence>
<dbReference type="PANTHER" id="PTHR43132">
    <property type="entry name" value="ARSENICAL RESISTANCE OPERON REPRESSOR ARSR-RELATED"/>
    <property type="match status" value="1"/>
</dbReference>
<dbReference type="eggNOG" id="COG0640">
    <property type="taxonomic scope" value="Bacteria"/>
</dbReference>
<dbReference type="PRINTS" id="PR00778">
    <property type="entry name" value="HTHARSR"/>
</dbReference>
<protein>
    <recommendedName>
        <fullName evidence="4">HTH arsR-type domain-containing protein</fullName>
    </recommendedName>
</protein>
<reference evidence="5 6" key="1">
    <citation type="submission" date="2011-08" db="EMBL/GenBank/DDBJ databases">
        <title>The Genome Sequence of Clostridium orbiscindens 1_3_50AFAA.</title>
        <authorList>
            <consortium name="The Broad Institute Genome Sequencing Platform"/>
            <person name="Earl A."/>
            <person name="Ward D."/>
            <person name="Feldgarden M."/>
            <person name="Gevers D."/>
            <person name="Daigneault M."/>
            <person name="Strauss J."/>
            <person name="Allen-Vercoe E."/>
            <person name="Young S.K."/>
            <person name="Zeng Q."/>
            <person name="Gargeya S."/>
            <person name="Fitzgerald M."/>
            <person name="Haas B."/>
            <person name="Abouelleil A."/>
            <person name="Alvarado L."/>
            <person name="Arachchi H.M."/>
            <person name="Berlin A."/>
            <person name="Brown A."/>
            <person name="Chapman S.B."/>
            <person name="Chen Z."/>
            <person name="Dunbar C."/>
            <person name="Freedman E."/>
            <person name="Gearin G."/>
            <person name="Gellesch M."/>
            <person name="Goldberg J."/>
            <person name="Griggs A."/>
            <person name="Gujja S."/>
            <person name="Heiman D."/>
            <person name="Howarth C."/>
            <person name="Larson L."/>
            <person name="Lui A."/>
            <person name="MacDonald P.J.P."/>
            <person name="Montmayeur A."/>
            <person name="Murphy C."/>
            <person name="Neiman D."/>
            <person name="Pearson M."/>
            <person name="Priest M."/>
            <person name="Roberts A."/>
            <person name="Saif S."/>
            <person name="Shea T."/>
            <person name="Shenoy N."/>
            <person name="Sisk P."/>
            <person name="Stolte C."/>
            <person name="Sykes S."/>
            <person name="Wortman J."/>
            <person name="Nusbaum C."/>
            <person name="Birren B."/>
        </authorList>
    </citation>
    <scope>NUCLEOTIDE SEQUENCE [LARGE SCALE GENOMIC DNA]</scope>
    <source>
        <strain evidence="5 6">1_3_50AFAA</strain>
    </source>
</reference>
<gene>
    <name evidence="5" type="ORF">HMPREF9460_03788</name>
</gene>
<accession>A0A096D6X9</accession>
<keyword evidence="1" id="KW-0805">Transcription regulation</keyword>
<evidence type="ECO:0000259" key="4">
    <source>
        <dbReference type="PROSITE" id="PS50987"/>
    </source>
</evidence>
<dbReference type="GeneID" id="63973737"/>
<keyword evidence="2" id="KW-0238">DNA-binding</keyword>
<proteinExistence type="predicted"/>
<organism evidence="5 6">
    <name type="scientific">Flavonifractor plautii 1_3_50AFAA</name>
    <dbReference type="NCBI Taxonomy" id="742738"/>
    <lineage>
        <taxon>Bacteria</taxon>
        <taxon>Bacillati</taxon>
        <taxon>Bacillota</taxon>
        <taxon>Clostridia</taxon>
        <taxon>Eubacteriales</taxon>
        <taxon>Oscillospiraceae</taxon>
        <taxon>Flavonifractor</taxon>
    </lineage>
</organism>
<evidence type="ECO:0000256" key="1">
    <source>
        <dbReference type="ARBA" id="ARBA00023015"/>
    </source>
</evidence>
<evidence type="ECO:0000256" key="2">
    <source>
        <dbReference type="ARBA" id="ARBA00023125"/>
    </source>
</evidence>
<dbReference type="InterPro" id="IPR011991">
    <property type="entry name" value="ArsR-like_HTH"/>
</dbReference>
<dbReference type="SMART" id="SM00418">
    <property type="entry name" value="HTH_ARSR"/>
    <property type="match status" value="1"/>
</dbReference>
<dbReference type="NCBIfam" id="NF033788">
    <property type="entry name" value="HTH_metalloreg"/>
    <property type="match status" value="1"/>
</dbReference>
<dbReference type="AlphaFoldDB" id="A0A096D6X9"/>
<dbReference type="InterPro" id="IPR001845">
    <property type="entry name" value="HTH_ArsR_DNA-bd_dom"/>
</dbReference>
<dbReference type="InterPro" id="IPR051011">
    <property type="entry name" value="Metal_resp_trans_reg"/>
</dbReference>
<evidence type="ECO:0000313" key="6">
    <source>
        <dbReference type="Proteomes" id="UP000029585"/>
    </source>
</evidence>
<dbReference type="GO" id="GO:0003677">
    <property type="term" value="F:DNA binding"/>
    <property type="evidence" value="ECO:0007669"/>
    <property type="project" value="UniProtKB-KW"/>
</dbReference>
<dbReference type="InterPro" id="IPR036388">
    <property type="entry name" value="WH-like_DNA-bd_sf"/>
</dbReference>
<dbReference type="SUPFAM" id="SSF46785">
    <property type="entry name" value="Winged helix' DNA-binding domain"/>
    <property type="match status" value="1"/>
</dbReference>
<dbReference type="RefSeq" id="WP_009259937.1">
    <property type="nucleotide sequence ID" value="NZ_KN174167.1"/>
</dbReference>
<dbReference type="Gene3D" id="1.10.10.10">
    <property type="entry name" value="Winged helix-like DNA-binding domain superfamily/Winged helix DNA-binding domain"/>
    <property type="match status" value="1"/>
</dbReference>
<dbReference type="GO" id="GO:0003700">
    <property type="term" value="F:DNA-binding transcription factor activity"/>
    <property type="evidence" value="ECO:0007669"/>
    <property type="project" value="InterPro"/>
</dbReference>
<comment type="caution">
    <text evidence="5">The sequence shown here is derived from an EMBL/GenBank/DDBJ whole genome shotgun (WGS) entry which is preliminary data.</text>
</comment>
<dbReference type="PANTHER" id="PTHR43132:SF2">
    <property type="entry name" value="ARSENICAL RESISTANCE OPERON REPRESSOR ARSR-RELATED"/>
    <property type="match status" value="1"/>
</dbReference>
<feature type="domain" description="HTH arsR-type" evidence="4">
    <location>
        <begin position="3"/>
        <end position="98"/>
    </location>
</feature>
<dbReference type="EMBL" id="ADLO01000114">
    <property type="protein sequence ID" value="KGF53279.1"/>
    <property type="molecule type" value="Genomic_DNA"/>
</dbReference>
<dbReference type="HOGENOM" id="CLU_097806_6_2_9"/>
<dbReference type="PATRIC" id="fig|742738.3.peg.3899"/>
<sequence length="104" mass="11414">MSDPTALYEEKAELLKALAHPLRLRIVRGLLKCGCRNVGCMEANTGQSQSCISQHLMRLKAAGVVKAARSGNEVYYEIANPEVAAVLSALFGDREEEYQCTISR</sequence>
<evidence type="ECO:0000256" key="3">
    <source>
        <dbReference type="ARBA" id="ARBA00023163"/>
    </source>
</evidence>
<dbReference type="Proteomes" id="UP000029585">
    <property type="component" value="Unassembled WGS sequence"/>
</dbReference>
<dbReference type="Pfam" id="PF01022">
    <property type="entry name" value="HTH_5"/>
    <property type="match status" value="1"/>
</dbReference>
<dbReference type="PROSITE" id="PS50987">
    <property type="entry name" value="HTH_ARSR_2"/>
    <property type="match status" value="1"/>
</dbReference>
<dbReference type="CDD" id="cd00090">
    <property type="entry name" value="HTH_ARSR"/>
    <property type="match status" value="1"/>
</dbReference>